<dbReference type="PANTHER" id="PTHR30480">
    <property type="entry name" value="BETA-HEXOSAMINIDASE-RELATED"/>
    <property type="match status" value="1"/>
</dbReference>
<dbReference type="Gene3D" id="3.40.50.1700">
    <property type="entry name" value="Glycoside hydrolase family 3 C-terminal domain"/>
    <property type="match status" value="1"/>
</dbReference>
<evidence type="ECO:0000256" key="1">
    <source>
        <dbReference type="ARBA" id="ARBA00001231"/>
    </source>
</evidence>
<organism evidence="11 12">
    <name type="scientific">Salinibacter ruber</name>
    <dbReference type="NCBI Taxonomy" id="146919"/>
    <lineage>
        <taxon>Bacteria</taxon>
        <taxon>Pseudomonadati</taxon>
        <taxon>Rhodothermota</taxon>
        <taxon>Rhodothermia</taxon>
        <taxon>Rhodothermales</taxon>
        <taxon>Salinibacteraceae</taxon>
        <taxon>Salinibacter</taxon>
    </lineage>
</organism>
<dbReference type="AlphaFoldDB" id="A0A9X2PWG0"/>
<protein>
    <recommendedName>
        <fullName evidence="3">beta-N-acetylhexosaminidase</fullName>
        <ecNumber evidence="3">3.2.1.52</ecNumber>
    </recommendedName>
</protein>
<dbReference type="InterPro" id="IPR001764">
    <property type="entry name" value="Glyco_hydro_3_N"/>
</dbReference>
<name>A0A9X2PWG0_9BACT</name>
<evidence type="ECO:0000256" key="3">
    <source>
        <dbReference type="ARBA" id="ARBA00012663"/>
    </source>
</evidence>
<dbReference type="PROSITE" id="PS51318">
    <property type="entry name" value="TAT"/>
    <property type="match status" value="1"/>
</dbReference>
<dbReference type="Pfam" id="PF01915">
    <property type="entry name" value="Glyco_hydro_3_C"/>
    <property type="match status" value="1"/>
</dbReference>
<comment type="caution">
    <text evidence="11">The sequence shown here is derived from an EMBL/GenBank/DDBJ whole genome shotgun (WGS) entry which is preliminary data.</text>
</comment>
<evidence type="ECO:0000256" key="7">
    <source>
        <dbReference type="SAM" id="MobiDB-lite"/>
    </source>
</evidence>
<dbReference type="Gene3D" id="3.40.710.10">
    <property type="entry name" value="DD-peptidase/beta-lactamase superfamily"/>
    <property type="match status" value="1"/>
</dbReference>
<dbReference type="GO" id="GO:0004563">
    <property type="term" value="F:beta-N-acetylhexosaminidase activity"/>
    <property type="evidence" value="ECO:0007669"/>
    <property type="project" value="UniProtKB-EC"/>
</dbReference>
<dbReference type="GO" id="GO:0005975">
    <property type="term" value="P:carbohydrate metabolic process"/>
    <property type="evidence" value="ECO:0007669"/>
    <property type="project" value="InterPro"/>
</dbReference>
<comment type="catalytic activity">
    <reaction evidence="1">
        <text>Hydrolysis of terminal non-reducing N-acetyl-D-hexosamine residues in N-acetyl-beta-D-hexosaminides.</text>
        <dbReference type="EC" id="3.2.1.52"/>
    </reaction>
</comment>
<dbReference type="RefSeq" id="WP_259080459.1">
    <property type="nucleotide sequence ID" value="NZ_JANUAU010000006.1"/>
</dbReference>
<feature type="domain" description="Beta-lactamase-related" evidence="8">
    <location>
        <begin position="623"/>
        <end position="949"/>
    </location>
</feature>
<dbReference type="EC" id="3.2.1.52" evidence="3"/>
<dbReference type="SUPFAM" id="SSF56601">
    <property type="entry name" value="beta-lactamase/transpeptidase-like"/>
    <property type="match status" value="1"/>
</dbReference>
<feature type="region of interest" description="Disordered" evidence="7">
    <location>
        <begin position="36"/>
        <end position="59"/>
    </location>
</feature>
<dbReference type="InterPro" id="IPR036881">
    <property type="entry name" value="Glyco_hydro_3_C_sf"/>
</dbReference>
<evidence type="ECO:0000256" key="6">
    <source>
        <dbReference type="RuleBase" id="RU361161"/>
    </source>
</evidence>
<evidence type="ECO:0000259" key="9">
    <source>
        <dbReference type="Pfam" id="PF00933"/>
    </source>
</evidence>
<dbReference type="InterPro" id="IPR006311">
    <property type="entry name" value="TAT_signal"/>
</dbReference>
<dbReference type="GO" id="GO:0009254">
    <property type="term" value="P:peptidoglycan turnover"/>
    <property type="evidence" value="ECO:0007669"/>
    <property type="project" value="TreeGrafter"/>
</dbReference>
<evidence type="ECO:0000256" key="5">
    <source>
        <dbReference type="ARBA" id="ARBA00023295"/>
    </source>
</evidence>
<dbReference type="Proteomes" id="UP001155027">
    <property type="component" value="Unassembled WGS sequence"/>
</dbReference>
<evidence type="ECO:0000256" key="2">
    <source>
        <dbReference type="ARBA" id="ARBA00005336"/>
    </source>
</evidence>
<evidence type="ECO:0000259" key="8">
    <source>
        <dbReference type="Pfam" id="PF00144"/>
    </source>
</evidence>
<comment type="similarity">
    <text evidence="2 6">Belongs to the glycosyl hydrolase 3 family.</text>
</comment>
<keyword evidence="5 6" id="KW-0326">Glycosidase</keyword>
<proteinExistence type="inferred from homology"/>
<keyword evidence="4 6" id="KW-0378">Hydrolase</keyword>
<dbReference type="InterPro" id="IPR002772">
    <property type="entry name" value="Glyco_hydro_3_C"/>
</dbReference>
<evidence type="ECO:0000256" key="4">
    <source>
        <dbReference type="ARBA" id="ARBA00022801"/>
    </source>
</evidence>
<dbReference type="Pfam" id="PF00144">
    <property type="entry name" value="Beta-lactamase"/>
    <property type="match status" value="1"/>
</dbReference>
<sequence length="979" mass="104566">MMSSSRRSFMAAGLVVVLAVAALIFGAPGPVPLSAGPSMPDRGAADTAEAPPKSSWAGRQFRDMTLDEKIAQLFVVRIDGEFQNANTPSYRETVALVEEFGAGGLIFGPGTPMTQIAMANDLQAKAERPLLVAQDTEWGVGMRIDAATSFPPAMAIGATRDASHAYRVGYATAREARALGVHQLYAPVADVNNNPKNPIINVRSFGESPSLVGTMASAFTRGAQRGGTLATVKHFPGHGDTDVDSHINLPVLRFDRSRLDSLELPPFRQAFDAGVRSVMTGHLALPEIAADSVPATLSRPLTHGLLREELGFDGLVVTDALNMQAVTRTFGVGETAVRVLEAGADLVLMSTNPHAAHQAVRQAVTSGRIDTTEINDSVRRLLRVKQDLRLHETRRVSLDTTRHRVAQRSHEVLARTVARESLTLLANADSLLPLTPPEQHDALVVTLSDSEYPGTGDTFVDRLRAQPAIETLDTRRLDPRSDSTDVNDHLADAADYDVVVVPSFLRVQAWSGSIGLSDMHHDFLEDLSGTDTPVAFVAFGNPYAPTGLEPAPGAILAAYGSGEASQRAAAQALGGGAGTPGRLPVTIPGVAEKGEGRRLAPVAPREGPPESVGMDGAQLARLDTLLRSAMLDGAFPGAAVAVGRGPALTRLDAYGYHTYDETKPVQTGTQYDLASLTKVVATTTAVMKLYEADSLELDAPVARYLPDFAQNGKEAVTVRQLLAHSSGLKPYLDPDERGPTRAALLDTLMAQPLTYTPGTRSTYSGLNAIALMRIVETISGRPFDAFCRTHIFEPLGMDQTGFYDTDVTRAWVAPTTDTAGTRRRGSVHDPMARDMDGVSGNAGLFSTAADLARFGYMLTHEGRIDGRQFLEPKTIETFTAQADVPGSTRALGWDTKSAEGYSSAGDEFSAASFGHTGYTGTSFWVDPAEDLFFVLLTNRVYPDDTADQITQVRPRAADVVHRAIDGPPRPLLPGPAPEQ</sequence>
<feature type="domain" description="Glycoside hydrolase family 3 C-terminal" evidence="10">
    <location>
        <begin position="423"/>
        <end position="592"/>
    </location>
</feature>
<gene>
    <name evidence="11" type="ORF">GGP71_002025</name>
</gene>
<dbReference type="EMBL" id="JANUAU010000006">
    <property type="protein sequence ID" value="MCS3678095.1"/>
    <property type="molecule type" value="Genomic_DNA"/>
</dbReference>
<dbReference type="InterPro" id="IPR001466">
    <property type="entry name" value="Beta-lactam-related"/>
</dbReference>
<dbReference type="Gene3D" id="3.20.20.300">
    <property type="entry name" value="Glycoside hydrolase, family 3, N-terminal domain"/>
    <property type="match status" value="1"/>
</dbReference>
<evidence type="ECO:0000259" key="10">
    <source>
        <dbReference type="Pfam" id="PF01915"/>
    </source>
</evidence>
<dbReference type="InterPro" id="IPR036962">
    <property type="entry name" value="Glyco_hydro_3_N_sf"/>
</dbReference>
<dbReference type="InterPro" id="IPR012338">
    <property type="entry name" value="Beta-lactam/transpept-like"/>
</dbReference>
<dbReference type="InterPro" id="IPR019800">
    <property type="entry name" value="Glyco_hydro_3_AS"/>
</dbReference>
<feature type="domain" description="Glycoside hydrolase family 3 N-terminal" evidence="9">
    <location>
        <begin position="65"/>
        <end position="384"/>
    </location>
</feature>
<dbReference type="SUPFAM" id="SSF52279">
    <property type="entry name" value="Beta-D-glucan exohydrolase, C-terminal domain"/>
    <property type="match status" value="1"/>
</dbReference>
<dbReference type="InterPro" id="IPR017853">
    <property type="entry name" value="GH"/>
</dbReference>
<accession>A0A9X2PWG0</accession>
<reference evidence="11" key="1">
    <citation type="submission" date="2022-08" db="EMBL/GenBank/DDBJ databases">
        <title>Genomic Encyclopedia of Type Strains, Phase V (KMG-V): Genome sequencing to study the core and pangenomes of soil and plant-associated prokaryotes.</title>
        <authorList>
            <person name="Whitman W."/>
        </authorList>
    </citation>
    <scope>NUCLEOTIDE SEQUENCE</scope>
    <source>
        <strain evidence="11">0</strain>
    </source>
</reference>
<dbReference type="PANTHER" id="PTHR30480:SF13">
    <property type="entry name" value="BETA-HEXOSAMINIDASE"/>
    <property type="match status" value="1"/>
</dbReference>
<dbReference type="PRINTS" id="PR00133">
    <property type="entry name" value="GLHYDRLASE3"/>
</dbReference>
<dbReference type="SUPFAM" id="SSF51445">
    <property type="entry name" value="(Trans)glycosidases"/>
    <property type="match status" value="1"/>
</dbReference>
<dbReference type="InterPro" id="IPR050226">
    <property type="entry name" value="NagZ_Beta-hexosaminidase"/>
</dbReference>
<evidence type="ECO:0000313" key="12">
    <source>
        <dbReference type="Proteomes" id="UP001155027"/>
    </source>
</evidence>
<dbReference type="PROSITE" id="PS00775">
    <property type="entry name" value="GLYCOSYL_HYDROL_F3"/>
    <property type="match status" value="1"/>
</dbReference>
<dbReference type="Pfam" id="PF00933">
    <property type="entry name" value="Glyco_hydro_3"/>
    <property type="match status" value="1"/>
</dbReference>
<evidence type="ECO:0000313" key="11">
    <source>
        <dbReference type="EMBL" id="MCS3678095.1"/>
    </source>
</evidence>